<reference evidence="1" key="1">
    <citation type="journal article" date="2020" name="Fungal Divers.">
        <title>Resolving the Mortierellaceae phylogeny through synthesis of multi-gene phylogenetics and phylogenomics.</title>
        <authorList>
            <person name="Vandepol N."/>
            <person name="Liber J."/>
            <person name="Desiro A."/>
            <person name="Na H."/>
            <person name="Kennedy M."/>
            <person name="Barry K."/>
            <person name="Grigoriev I.V."/>
            <person name="Miller A.N."/>
            <person name="O'Donnell K."/>
            <person name="Stajich J.E."/>
            <person name="Bonito G."/>
        </authorList>
    </citation>
    <scope>NUCLEOTIDE SEQUENCE</scope>
    <source>
        <strain evidence="1">REB-010B</strain>
    </source>
</reference>
<proteinExistence type="predicted"/>
<accession>A0A9P6UXS7</accession>
<sequence length="276" mass="30280">MALPDGPVNFYHSSAPVFPGPSSDGDKSKGAILTFKAPVDSPSLIHRYDVVARTWTNSSVQVLVPRRYGIDAVTDPHSGLVYLLGGYNTWLLDHMAVYDPHLDTLSSEALSNEKGSDQAQILGLAFYSAAWVPSLDQIIYVGGNSDNFPNKTTATIELYSPEKVQWTSVITTGDVPQSIDSACLVIDEARRQAVLFGGSGQAHDSNQIFFLDLNPESDSVFRWTQGFSTNSLPYNYFLVLDTESVGKVNNTIGEHQAPVIYDIITKQWVDKYNPLA</sequence>
<dbReference type="Gene3D" id="2.120.10.80">
    <property type="entry name" value="Kelch-type beta propeller"/>
    <property type="match status" value="1"/>
</dbReference>
<evidence type="ECO:0000313" key="2">
    <source>
        <dbReference type="Proteomes" id="UP000738325"/>
    </source>
</evidence>
<gene>
    <name evidence="1" type="ORF">BGZ99_002039</name>
</gene>
<organism evidence="1 2">
    <name type="scientific">Dissophora globulifera</name>
    <dbReference type="NCBI Taxonomy" id="979702"/>
    <lineage>
        <taxon>Eukaryota</taxon>
        <taxon>Fungi</taxon>
        <taxon>Fungi incertae sedis</taxon>
        <taxon>Mucoromycota</taxon>
        <taxon>Mortierellomycotina</taxon>
        <taxon>Mortierellomycetes</taxon>
        <taxon>Mortierellales</taxon>
        <taxon>Mortierellaceae</taxon>
        <taxon>Dissophora</taxon>
    </lineage>
</organism>
<dbReference type="Proteomes" id="UP000738325">
    <property type="component" value="Unassembled WGS sequence"/>
</dbReference>
<name>A0A9P6UXS7_9FUNG</name>
<dbReference type="InterPro" id="IPR015915">
    <property type="entry name" value="Kelch-typ_b-propeller"/>
</dbReference>
<evidence type="ECO:0008006" key="3">
    <source>
        <dbReference type="Google" id="ProtNLM"/>
    </source>
</evidence>
<protein>
    <recommendedName>
        <fullName evidence="3">Kelch repeat-containing protein</fullName>
    </recommendedName>
</protein>
<dbReference type="EMBL" id="JAAAIP010000157">
    <property type="protein sequence ID" value="KAG0324254.1"/>
    <property type="molecule type" value="Genomic_DNA"/>
</dbReference>
<dbReference type="SUPFAM" id="SSF50965">
    <property type="entry name" value="Galactose oxidase, central domain"/>
    <property type="match status" value="1"/>
</dbReference>
<comment type="caution">
    <text evidence="1">The sequence shown here is derived from an EMBL/GenBank/DDBJ whole genome shotgun (WGS) entry which is preliminary data.</text>
</comment>
<dbReference type="AlphaFoldDB" id="A0A9P6UXS7"/>
<dbReference type="OrthoDB" id="69641at2759"/>
<dbReference type="InterPro" id="IPR011043">
    <property type="entry name" value="Gal_Oxase/kelch_b-propeller"/>
</dbReference>
<keyword evidence="2" id="KW-1185">Reference proteome</keyword>
<evidence type="ECO:0000313" key="1">
    <source>
        <dbReference type="EMBL" id="KAG0324254.1"/>
    </source>
</evidence>